<evidence type="ECO:0000313" key="3">
    <source>
        <dbReference type="EMBL" id="HIX04849.1"/>
    </source>
</evidence>
<protein>
    <submittedName>
        <fullName evidence="3">PucR family transcriptional regulator ligand-binding domain-containing protein</fullName>
    </submittedName>
</protein>
<dbReference type="AlphaFoldDB" id="A0A9D1V2K0"/>
<dbReference type="InterPro" id="IPR042070">
    <property type="entry name" value="PucR_C-HTH_sf"/>
</dbReference>
<dbReference type="Gene3D" id="1.10.10.2840">
    <property type="entry name" value="PucR C-terminal helix-turn-helix domain"/>
    <property type="match status" value="1"/>
</dbReference>
<dbReference type="EMBL" id="DXFW01000004">
    <property type="protein sequence ID" value="HIX04849.1"/>
    <property type="molecule type" value="Genomic_DNA"/>
</dbReference>
<comment type="similarity">
    <text evidence="1">Belongs to the CdaR family.</text>
</comment>
<dbReference type="Proteomes" id="UP000824193">
    <property type="component" value="Unassembled WGS sequence"/>
</dbReference>
<dbReference type="InterPro" id="IPR012914">
    <property type="entry name" value="PucR_dom"/>
</dbReference>
<gene>
    <name evidence="3" type="ORF">H9865_01875</name>
</gene>
<dbReference type="Pfam" id="PF17853">
    <property type="entry name" value="GGDEF_2"/>
    <property type="match status" value="1"/>
</dbReference>
<accession>A0A9D1V2K0</accession>
<dbReference type="InterPro" id="IPR041522">
    <property type="entry name" value="CdaR_GGDEF"/>
</dbReference>
<reference evidence="3" key="1">
    <citation type="journal article" date="2021" name="PeerJ">
        <title>Extensive microbial diversity within the chicken gut microbiome revealed by metagenomics and culture.</title>
        <authorList>
            <person name="Gilroy R."/>
            <person name="Ravi A."/>
            <person name="Getino M."/>
            <person name="Pursley I."/>
            <person name="Horton D.L."/>
            <person name="Alikhan N.F."/>
            <person name="Baker D."/>
            <person name="Gharbi K."/>
            <person name="Hall N."/>
            <person name="Watson M."/>
            <person name="Adriaenssens E.M."/>
            <person name="Foster-Nyarko E."/>
            <person name="Jarju S."/>
            <person name="Secka A."/>
            <person name="Antonio M."/>
            <person name="Oren A."/>
            <person name="Chaudhuri R.R."/>
            <person name="La Ragione R."/>
            <person name="Hildebrand F."/>
            <person name="Pallen M.J."/>
        </authorList>
    </citation>
    <scope>NUCLEOTIDE SEQUENCE</scope>
    <source>
        <strain evidence="3">2239</strain>
    </source>
</reference>
<evidence type="ECO:0000259" key="2">
    <source>
        <dbReference type="PROSITE" id="PS50887"/>
    </source>
</evidence>
<evidence type="ECO:0000313" key="4">
    <source>
        <dbReference type="Proteomes" id="UP000824193"/>
    </source>
</evidence>
<dbReference type="PANTHER" id="PTHR33744">
    <property type="entry name" value="CARBOHYDRATE DIACID REGULATOR"/>
    <property type="match status" value="1"/>
</dbReference>
<organism evidence="3 4">
    <name type="scientific">Candidatus Allofournierella pullicola</name>
    <dbReference type="NCBI Taxonomy" id="2838596"/>
    <lineage>
        <taxon>Bacteria</taxon>
        <taxon>Bacillati</taxon>
        <taxon>Bacillota</taxon>
        <taxon>Clostridia</taxon>
        <taxon>Eubacteriales</taxon>
        <taxon>Oscillospiraceae</taxon>
        <taxon>Allofournierella</taxon>
    </lineage>
</organism>
<feature type="domain" description="GGDEF" evidence="2">
    <location>
        <begin position="308"/>
        <end position="430"/>
    </location>
</feature>
<reference evidence="3" key="2">
    <citation type="submission" date="2021-04" db="EMBL/GenBank/DDBJ databases">
        <authorList>
            <person name="Gilroy R."/>
        </authorList>
    </citation>
    <scope>NUCLEOTIDE SEQUENCE</scope>
    <source>
        <strain evidence="3">2239</strain>
    </source>
</reference>
<dbReference type="InterPro" id="IPR025736">
    <property type="entry name" value="PucR_C-HTH_dom"/>
</dbReference>
<dbReference type="InterPro" id="IPR000160">
    <property type="entry name" value="GGDEF_dom"/>
</dbReference>
<dbReference type="PROSITE" id="PS50887">
    <property type="entry name" value="GGDEF"/>
    <property type="match status" value="1"/>
</dbReference>
<name>A0A9D1V2K0_9FIRM</name>
<comment type="caution">
    <text evidence="3">The sequence shown here is derived from an EMBL/GenBank/DDBJ whole genome shotgun (WGS) entry which is preliminary data.</text>
</comment>
<dbReference type="Pfam" id="PF13556">
    <property type="entry name" value="HTH_30"/>
    <property type="match status" value="1"/>
</dbReference>
<dbReference type="PANTHER" id="PTHR33744:SF7">
    <property type="entry name" value="PUCR FAMILY TRANSCRIPTIONAL REGULATOR"/>
    <property type="match status" value="1"/>
</dbReference>
<proteinExistence type="inferred from homology"/>
<evidence type="ECO:0000256" key="1">
    <source>
        <dbReference type="ARBA" id="ARBA00006754"/>
    </source>
</evidence>
<dbReference type="Pfam" id="PF07905">
    <property type="entry name" value="PucR"/>
    <property type="match status" value="1"/>
</dbReference>
<sequence>MLRVRELLALDHFRGAVVAAGEQGLDRMVENIAIMEVPDIEDYVKKGDFLISTLYPIHRDESKLESFIPRLVSLGLSGLGVKLNRYVDRVPPACLEQADRLGFPVIVLPEGSNFSSQINTFLKESLHRKSMELEYRDGIHNKVMEIMLRGEEYEGLARALALQTGRNVTLYSAAVEKLAEHRVEEDFDFEQQQVFDAVRLDQASSEEDYKRFFLEDGCAVFYKVHYGAEKAGYIVLSSRQRFTLTAMERMGVEQFAMAFRVMTQRQRALDELERRYREEFTCDLLFGKVESQQIAASRAKALEWKLTFPVSILLMDVQLPAGSSDRSSVLRALRNRALPAAARGRRPDTLFLASTGKYIVAFLDAKAAENPERVMQVFGDVLESLHIGYAAGLSRQAENLRQLPRAYQESKDAMRIARQTGQDRSLYFRDIGMYRVLHAAAGSRELTEFCRDTLGPLIRYDAQHNMELMATLDAILACNGNLKQAAKKMFLHYNTVRYRQRLIEEQLGKRLACLDDYQDLNLAMKIYRLRKN</sequence>
<dbReference type="InterPro" id="IPR051448">
    <property type="entry name" value="CdaR-like_regulators"/>
</dbReference>